<dbReference type="EMBL" id="CAUJNA010000059">
    <property type="protein sequence ID" value="CAJ1371182.1"/>
    <property type="molecule type" value="Genomic_DNA"/>
</dbReference>
<accession>A0AA36HMC2</accession>
<dbReference type="Proteomes" id="UP001178507">
    <property type="component" value="Unassembled WGS sequence"/>
</dbReference>
<keyword evidence="2" id="KW-1185">Reference proteome</keyword>
<organism evidence="1 2">
    <name type="scientific">Effrenium voratum</name>
    <dbReference type="NCBI Taxonomy" id="2562239"/>
    <lineage>
        <taxon>Eukaryota</taxon>
        <taxon>Sar</taxon>
        <taxon>Alveolata</taxon>
        <taxon>Dinophyceae</taxon>
        <taxon>Suessiales</taxon>
        <taxon>Symbiodiniaceae</taxon>
        <taxon>Effrenium</taxon>
    </lineage>
</organism>
<proteinExistence type="predicted"/>
<evidence type="ECO:0000313" key="1">
    <source>
        <dbReference type="EMBL" id="CAJ1371182.1"/>
    </source>
</evidence>
<name>A0AA36HMC2_9DINO</name>
<reference evidence="1" key="1">
    <citation type="submission" date="2023-08" db="EMBL/GenBank/DDBJ databases">
        <authorList>
            <person name="Chen Y."/>
            <person name="Shah S."/>
            <person name="Dougan E. K."/>
            <person name="Thang M."/>
            <person name="Chan C."/>
        </authorList>
    </citation>
    <scope>NUCLEOTIDE SEQUENCE</scope>
</reference>
<sequence>MHLCAHCSFNGERGLCERIGGHHAPYCPRFRATCKFCNCVGSYDCIMKEHGLHENFCPRFRGQCKFCGIIGSYEQVADVSPFHKWFCERASPRCRCGAELAVPGGHHKVTCSLFRGECKHCQLVGPSWYVTTAGPQHDEECPRRWSSFEPARAIHFSPL</sequence>
<comment type="caution">
    <text evidence="1">The sequence shown here is derived from an EMBL/GenBank/DDBJ whole genome shotgun (WGS) entry which is preliminary data.</text>
</comment>
<gene>
    <name evidence="1" type="ORF">EVOR1521_LOCUS1554</name>
</gene>
<dbReference type="AlphaFoldDB" id="A0AA36HMC2"/>
<protein>
    <submittedName>
        <fullName evidence="1">Uncharacterized protein</fullName>
    </submittedName>
</protein>
<evidence type="ECO:0000313" key="2">
    <source>
        <dbReference type="Proteomes" id="UP001178507"/>
    </source>
</evidence>